<feature type="non-terminal residue" evidence="2">
    <location>
        <position position="1"/>
    </location>
</feature>
<comment type="caution">
    <text evidence="2">The sequence shown here is derived from an EMBL/GenBank/DDBJ whole genome shotgun (WGS) entry which is preliminary data.</text>
</comment>
<name>A0A9J5Z3Z3_SOLCO</name>
<reference evidence="2 3" key="1">
    <citation type="submission" date="2020-09" db="EMBL/GenBank/DDBJ databases">
        <title>De no assembly of potato wild relative species, Solanum commersonii.</title>
        <authorList>
            <person name="Cho K."/>
        </authorList>
    </citation>
    <scope>NUCLEOTIDE SEQUENCE [LARGE SCALE GENOMIC DNA]</scope>
    <source>
        <strain evidence="2">LZ3.2</strain>
        <tissue evidence="2">Leaf</tissue>
    </source>
</reference>
<dbReference type="EMBL" id="JACXVP010000005">
    <property type="protein sequence ID" value="KAG5606656.1"/>
    <property type="molecule type" value="Genomic_DNA"/>
</dbReference>
<proteinExistence type="predicted"/>
<keyword evidence="1" id="KW-0732">Signal</keyword>
<gene>
    <name evidence="2" type="ORF">H5410_028148</name>
</gene>
<sequence>GFCVIVNFTILRAIIVVAGNKCVLFKKRSLIPTEVKTFLQPHLIPLDKDSRPGITKKVASIEHCGVK</sequence>
<organism evidence="2 3">
    <name type="scientific">Solanum commersonii</name>
    <name type="common">Commerson's wild potato</name>
    <name type="synonym">Commerson's nightshade</name>
    <dbReference type="NCBI Taxonomy" id="4109"/>
    <lineage>
        <taxon>Eukaryota</taxon>
        <taxon>Viridiplantae</taxon>
        <taxon>Streptophyta</taxon>
        <taxon>Embryophyta</taxon>
        <taxon>Tracheophyta</taxon>
        <taxon>Spermatophyta</taxon>
        <taxon>Magnoliopsida</taxon>
        <taxon>eudicotyledons</taxon>
        <taxon>Gunneridae</taxon>
        <taxon>Pentapetalae</taxon>
        <taxon>asterids</taxon>
        <taxon>lamiids</taxon>
        <taxon>Solanales</taxon>
        <taxon>Solanaceae</taxon>
        <taxon>Solanoideae</taxon>
        <taxon>Solaneae</taxon>
        <taxon>Solanum</taxon>
    </lineage>
</organism>
<feature type="chain" id="PRO_5039920118" evidence="1">
    <location>
        <begin position="20"/>
        <end position="67"/>
    </location>
</feature>
<dbReference type="Proteomes" id="UP000824120">
    <property type="component" value="Chromosome 5"/>
</dbReference>
<dbReference type="AlphaFoldDB" id="A0A9J5Z3Z3"/>
<evidence type="ECO:0000256" key="1">
    <source>
        <dbReference type="SAM" id="SignalP"/>
    </source>
</evidence>
<feature type="signal peptide" evidence="1">
    <location>
        <begin position="1"/>
        <end position="19"/>
    </location>
</feature>
<accession>A0A9J5Z3Z3</accession>
<evidence type="ECO:0000313" key="3">
    <source>
        <dbReference type="Proteomes" id="UP000824120"/>
    </source>
</evidence>
<evidence type="ECO:0000313" key="2">
    <source>
        <dbReference type="EMBL" id="KAG5606656.1"/>
    </source>
</evidence>
<keyword evidence="3" id="KW-1185">Reference proteome</keyword>
<protein>
    <submittedName>
        <fullName evidence="2">Uncharacterized protein</fullName>
    </submittedName>
</protein>